<dbReference type="EMBL" id="BKCJ010250135">
    <property type="protein sequence ID" value="GEZ18667.1"/>
    <property type="molecule type" value="Genomic_DNA"/>
</dbReference>
<proteinExistence type="predicted"/>
<protein>
    <submittedName>
        <fullName evidence="1">Integrase, catalytic region, zinc finger, CCHC-type, peptidase aspartic, catalytic</fullName>
    </submittedName>
</protein>
<sequence>AQIRHIFLDGYGILVVRTETKAGKRLFLPQRKDDVVQAGRERPTYDTYVIETVDSNVIPDHSDMYNNEFENDQNADDHDEDELRFGNDQFVLIIGYGDLVQGNVTIKRVYYAKGLNHNLFFVGQLCYANMEVAFRKSTCYIRDLQGNDLLMTTRGSNLYTLALQESSSPTPIYFLAKASPT</sequence>
<dbReference type="AlphaFoldDB" id="A0A699I442"/>
<name>A0A699I442_TANCI</name>
<evidence type="ECO:0000313" key="1">
    <source>
        <dbReference type="EMBL" id="GEZ18667.1"/>
    </source>
</evidence>
<feature type="non-terminal residue" evidence="1">
    <location>
        <position position="1"/>
    </location>
</feature>
<comment type="caution">
    <text evidence="1">The sequence shown here is derived from an EMBL/GenBank/DDBJ whole genome shotgun (WGS) entry which is preliminary data.</text>
</comment>
<reference evidence="1" key="1">
    <citation type="journal article" date="2019" name="Sci. Rep.">
        <title>Draft genome of Tanacetum cinerariifolium, the natural source of mosquito coil.</title>
        <authorList>
            <person name="Yamashiro T."/>
            <person name="Shiraishi A."/>
            <person name="Satake H."/>
            <person name="Nakayama K."/>
        </authorList>
    </citation>
    <scope>NUCLEOTIDE SEQUENCE</scope>
</reference>
<gene>
    <name evidence="1" type="ORF">Tci_490640</name>
</gene>
<accession>A0A699I442</accession>
<organism evidence="1">
    <name type="scientific">Tanacetum cinerariifolium</name>
    <name type="common">Dalmatian daisy</name>
    <name type="synonym">Chrysanthemum cinerariifolium</name>
    <dbReference type="NCBI Taxonomy" id="118510"/>
    <lineage>
        <taxon>Eukaryota</taxon>
        <taxon>Viridiplantae</taxon>
        <taxon>Streptophyta</taxon>
        <taxon>Embryophyta</taxon>
        <taxon>Tracheophyta</taxon>
        <taxon>Spermatophyta</taxon>
        <taxon>Magnoliopsida</taxon>
        <taxon>eudicotyledons</taxon>
        <taxon>Gunneridae</taxon>
        <taxon>Pentapetalae</taxon>
        <taxon>asterids</taxon>
        <taxon>campanulids</taxon>
        <taxon>Asterales</taxon>
        <taxon>Asteraceae</taxon>
        <taxon>Asteroideae</taxon>
        <taxon>Anthemideae</taxon>
        <taxon>Anthemidinae</taxon>
        <taxon>Tanacetum</taxon>
    </lineage>
</organism>